<keyword evidence="3 6" id="KW-0812">Transmembrane</keyword>
<evidence type="ECO:0000256" key="7">
    <source>
        <dbReference type="SAM" id="MobiDB-lite"/>
    </source>
</evidence>
<dbReference type="AlphaFoldDB" id="A0AAN7ZWH7"/>
<feature type="region of interest" description="Disordered" evidence="7">
    <location>
        <begin position="131"/>
        <end position="151"/>
    </location>
</feature>
<dbReference type="EMBL" id="JAVRQU010000001">
    <property type="protein sequence ID" value="KAK5708109.1"/>
    <property type="molecule type" value="Genomic_DNA"/>
</dbReference>
<dbReference type="GO" id="GO:0016020">
    <property type="term" value="C:membrane"/>
    <property type="evidence" value="ECO:0007669"/>
    <property type="project" value="UniProtKB-SubCell"/>
</dbReference>
<comment type="caution">
    <text evidence="8">The sequence shown here is derived from an EMBL/GenBank/DDBJ whole genome shotgun (WGS) entry which is preliminary data.</text>
</comment>
<dbReference type="Proteomes" id="UP001310594">
    <property type="component" value="Unassembled WGS sequence"/>
</dbReference>
<dbReference type="PANTHER" id="PTHR12483">
    <property type="entry name" value="SOLUTE CARRIER FAMILY 31 COPPER TRANSPORTERS"/>
    <property type="match status" value="1"/>
</dbReference>
<evidence type="ECO:0000256" key="5">
    <source>
        <dbReference type="ARBA" id="ARBA00023136"/>
    </source>
</evidence>
<evidence type="ECO:0000256" key="4">
    <source>
        <dbReference type="ARBA" id="ARBA00022989"/>
    </source>
</evidence>
<dbReference type="PANTHER" id="PTHR12483:SF73">
    <property type="entry name" value="COPPER TRANSPORT PROTEIN CTR3"/>
    <property type="match status" value="1"/>
</dbReference>
<proteinExistence type="inferred from homology"/>
<keyword evidence="4 6" id="KW-1133">Transmembrane helix</keyword>
<dbReference type="GO" id="GO:0005375">
    <property type="term" value="F:copper ion transmembrane transporter activity"/>
    <property type="evidence" value="ECO:0007669"/>
    <property type="project" value="UniProtKB-UniRule"/>
</dbReference>
<protein>
    <recommendedName>
        <fullName evidence="6">Copper transport protein</fullName>
    </recommendedName>
</protein>
<organism evidence="8 9">
    <name type="scientific">Elasticomyces elasticus</name>
    <dbReference type="NCBI Taxonomy" id="574655"/>
    <lineage>
        <taxon>Eukaryota</taxon>
        <taxon>Fungi</taxon>
        <taxon>Dikarya</taxon>
        <taxon>Ascomycota</taxon>
        <taxon>Pezizomycotina</taxon>
        <taxon>Dothideomycetes</taxon>
        <taxon>Dothideomycetidae</taxon>
        <taxon>Mycosphaerellales</taxon>
        <taxon>Teratosphaeriaceae</taxon>
        <taxon>Elasticomyces</taxon>
    </lineage>
</organism>
<name>A0AAN7ZWH7_9PEZI</name>
<evidence type="ECO:0000313" key="9">
    <source>
        <dbReference type="Proteomes" id="UP001310594"/>
    </source>
</evidence>
<accession>A0AAN7ZWH7</accession>
<feature type="transmembrane region" description="Helical" evidence="6">
    <location>
        <begin position="80"/>
        <end position="99"/>
    </location>
</feature>
<keyword evidence="6" id="KW-0813">Transport</keyword>
<comment type="subcellular location">
    <subcellularLocation>
        <location evidence="1 6">Membrane</location>
        <topology evidence="1 6">Multi-pass membrane protein</topology>
    </subcellularLocation>
</comment>
<dbReference type="InterPro" id="IPR007274">
    <property type="entry name" value="Cop_transporter"/>
</dbReference>
<evidence type="ECO:0000256" key="2">
    <source>
        <dbReference type="ARBA" id="ARBA00006921"/>
    </source>
</evidence>
<gene>
    <name evidence="8" type="ORF">LTR97_000649</name>
</gene>
<evidence type="ECO:0000313" key="8">
    <source>
        <dbReference type="EMBL" id="KAK5708109.1"/>
    </source>
</evidence>
<sequence length="224" mass="23828">MSMDMASTASSMAMDMTATAASSTMDMMASPTVTAAAASSSAAMDMGMGMGGACKISMLWNWYTVDSCFLSSTWRITSDGMFAGSCIGVILLVIALEGLRRGAQEYDRFIVRSHPANNNSSRTAGVAEGYSDLNKNGTTATTTTAPSSPGPRAIRPNVLQQAMRAALHMLQFAVAYFIMLLAMYFNGYIIISIFIGAYIGSFVFGWQTLGMAGGEEREITYCCG</sequence>
<feature type="compositionally biased region" description="Low complexity" evidence="7">
    <location>
        <begin position="137"/>
        <end position="147"/>
    </location>
</feature>
<keyword evidence="6" id="KW-0186">Copper</keyword>
<reference evidence="8" key="1">
    <citation type="submission" date="2023-08" db="EMBL/GenBank/DDBJ databases">
        <title>Black Yeasts Isolated from many extreme environments.</title>
        <authorList>
            <person name="Coleine C."/>
            <person name="Stajich J.E."/>
            <person name="Selbmann L."/>
        </authorList>
    </citation>
    <scope>NUCLEOTIDE SEQUENCE</scope>
    <source>
        <strain evidence="8">CCFEE 5810</strain>
    </source>
</reference>
<dbReference type="Pfam" id="PF04145">
    <property type="entry name" value="Ctr"/>
    <property type="match status" value="1"/>
</dbReference>
<keyword evidence="6" id="KW-0406">Ion transport</keyword>
<evidence type="ECO:0000256" key="1">
    <source>
        <dbReference type="ARBA" id="ARBA00004141"/>
    </source>
</evidence>
<comment type="similarity">
    <text evidence="2 6">Belongs to the copper transporter (Ctr) (TC 1.A.56) family. SLC31A subfamily.</text>
</comment>
<keyword evidence="6" id="KW-0187">Copper transport</keyword>
<evidence type="ECO:0000256" key="3">
    <source>
        <dbReference type="ARBA" id="ARBA00022692"/>
    </source>
</evidence>
<evidence type="ECO:0000256" key="6">
    <source>
        <dbReference type="RuleBase" id="RU367022"/>
    </source>
</evidence>
<keyword evidence="5 6" id="KW-0472">Membrane</keyword>